<dbReference type="PANTHER" id="PTHR43280:SF2">
    <property type="entry name" value="HTH-TYPE TRANSCRIPTIONAL REGULATOR EXSA"/>
    <property type="match status" value="1"/>
</dbReference>
<dbReference type="PANTHER" id="PTHR43280">
    <property type="entry name" value="ARAC-FAMILY TRANSCRIPTIONAL REGULATOR"/>
    <property type="match status" value="1"/>
</dbReference>
<gene>
    <name evidence="5" type="ORF">LPB303_09455</name>
</gene>
<dbReference type="GO" id="GO:0043565">
    <property type="term" value="F:sequence-specific DNA binding"/>
    <property type="evidence" value="ECO:0007669"/>
    <property type="project" value="InterPro"/>
</dbReference>
<accession>A0A176TB59</accession>
<evidence type="ECO:0000259" key="4">
    <source>
        <dbReference type="PROSITE" id="PS01124"/>
    </source>
</evidence>
<keyword evidence="2" id="KW-0238">DNA-binding</keyword>
<evidence type="ECO:0000256" key="3">
    <source>
        <dbReference type="ARBA" id="ARBA00023163"/>
    </source>
</evidence>
<dbReference type="Gene3D" id="1.10.10.60">
    <property type="entry name" value="Homeodomain-like"/>
    <property type="match status" value="1"/>
</dbReference>
<dbReference type="InterPro" id="IPR009057">
    <property type="entry name" value="Homeodomain-like_sf"/>
</dbReference>
<sequence>MDTNTIYIKNMVCPRCVDVVKEICEDLQISIQHLQLGKLESTTVINDALKLELDSRLKKRGFELLEDKNQKIITQIKALIVTQIHHSKESLNINFSDYISDELHHDYASLSRLFSSVEGITIERFILKQKIEHVKELLFYKEYSLSEIAIQMNYSSVAHLSAQFKKETGMSPSQFKKMKDPKHQPLDSL</sequence>
<proteinExistence type="predicted"/>
<comment type="caution">
    <text evidence="5">The sequence shown here is derived from an EMBL/GenBank/DDBJ whole genome shotgun (WGS) entry which is preliminary data.</text>
</comment>
<dbReference type="Pfam" id="PF12833">
    <property type="entry name" value="HTH_18"/>
    <property type="match status" value="1"/>
</dbReference>
<keyword evidence="3" id="KW-0804">Transcription</keyword>
<keyword evidence="6" id="KW-1185">Reference proteome</keyword>
<dbReference type="GO" id="GO:0003700">
    <property type="term" value="F:DNA-binding transcription factor activity"/>
    <property type="evidence" value="ECO:0007669"/>
    <property type="project" value="InterPro"/>
</dbReference>
<evidence type="ECO:0000256" key="1">
    <source>
        <dbReference type="ARBA" id="ARBA00023015"/>
    </source>
</evidence>
<feature type="domain" description="HTH araC/xylS-type" evidence="4">
    <location>
        <begin position="74"/>
        <end position="178"/>
    </location>
</feature>
<dbReference type="PROSITE" id="PS01124">
    <property type="entry name" value="HTH_ARAC_FAMILY_2"/>
    <property type="match status" value="1"/>
</dbReference>
<dbReference type="InterPro" id="IPR018062">
    <property type="entry name" value="HTH_AraC-typ_CS"/>
</dbReference>
<evidence type="ECO:0000313" key="5">
    <source>
        <dbReference type="EMBL" id="OAD45148.1"/>
    </source>
</evidence>
<dbReference type="Proteomes" id="UP000076923">
    <property type="component" value="Unassembled WGS sequence"/>
</dbReference>
<dbReference type="InterPro" id="IPR018060">
    <property type="entry name" value="HTH_AraC"/>
</dbReference>
<evidence type="ECO:0000313" key="6">
    <source>
        <dbReference type="Proteomes" id="UP000076923"/>
    </source>
</evidence>
<dbReference type="SUPFAM" id="SSF46689">
    <property type="entry name" value="Homeodomain-like"/>
    <property type="match status" value="1"/>
</dbReference>
<dbReference type="PROSITE" id="PS00041">
    <property type="entry name" value="HTH_ARAC_FAMILY_1"/>
    <property type="match status" value="1"/>
</dbReference>
<dbReference type="OrthoDB" id="952277at2"/>
<keyword evidence="1" id="KW-0805">Transcription regulation</keyword>
<evidence type="ECO:0000256" key="2">
    <source>
        <dbReference type="ARBA" id="ARBA00023125"/>
    </source>
</evidence>
<dbReference type="SMART" id="SM00342">
    <property type="entry name" value="HTH_ARAC"/>
    <property type="match status" value="1"/>
</dbReference>
<reference evidence="5 6" key="1">
    <citation type="submission" date="2016-02" db="EMBL/GenBank/DDBJ databases">
        <title>Draft genome sequence of Polaribacter atrinae KACC17473.</title>
        <authorList>
            <person name="Shin S.-K."/>
            <person name="Yi H."/>
        </authorList>
    </citation>
    <scope>NUCLEOTIDE SEQUENCE [LARGE SCALE GENOMIC DNA]</scope>
    <source>
        <strain evidence="5 6">KACC 17473</strain>
    </source>
</reference>
<dbReference type="EMBL" id="LVWE01000032">
    <property type="protein sequence ID" value="OAD45148.1"/>
    <property type="molecule type" value="Genomic_DNA"/>
</dbReference>
<protein>
    <submittedName>
        <fullName evidence="5">AraC family transcriptional regulator</fullName>
    </submittedName>
</protein>
<dbReference type="STRING" id="1333662.LPB303_09455"/>
<organism evidence="5 6">
    <name type="scientific">Polaribacter atrinae</name>
    <dbReference type="NCBI Taxonomy" id="1333662"/>
    <lineage>
        <taxon>Bacteria</taxon>
        <taxon>Pseudomonadati</taxon>
        <taxon>Bacteroidota</taxon>
        <taxon>Flavobacteriia</taxon>
        <taxon>Flavobacteriales</taxon>
        <taxon>Flavobacteriaceae</taxon>
    </lineage>
</organism>
<name>A0A176TB59_9FLAO</name>
<dbReference type="AlphaFoldDB" id="A0A176TB59"/>
<dbReference type="RefSeq" id="WP_068449779.1">
    <property type="nucleotide sequence ID" value="NZ_CP150660.1"/>
</dbReference>